<dbReference type="Pfam" id="PF05838">
    <property type="entry name" value="Glyco_hydro_108"/>
    <property type="match status" value="1"/>
</dbReference>
<dbReference type="EMBL" id="JAIMJA010000005">
    <property type="protein sequence ID" value="MCE2594424.1"/>
    <property type="molecule type" value="Genomic_DNA"/>
</dbReference>
<organism evidence="3 4">
    <name type="scientific">Motilimonas cestriensis</name>
    <dbReference type="NCBI Taxonomy" id="2742685"/>
    <lineage>
        <taxon>Bacteria</taxon>
        <taxon>Pseudomonadati</taxon>
        <taxon>Pseudomonadota</taxon>
        <taxon>Gammaproteobacteria</taxon>
        <taxon>Alteromonadales</taxon>
        <taxon>Alteromonadales genera incertae sedis</taxon>
        <taxon>Motilimonas</taxon>
    </lineage>
</organism>
<dbReference type="CDD" id="cd13926">
    <property type="entry name" value="N-acetylmuramidase_GH108"/>
    <property type="match status" value="1"/>
</dbReference>
<evidence type="ECO:0000313" key="3">
    <source>
        <dbReference type="EMBL" id="MCE2594424.1"/>
    </source>
</evidence>
<evidence type="ECO:0000313" key="4">
    <source>
        <dbReference type="Proteomes" id="UP001201273"/>
    </source>
</evidence>
<protein>
    <submittedName>
        <fullName evidence="3">N-acetylmuramidase</fullName>
    </submittedName>
</protein>
<dbReference type="InterPro" id="IPR023346">
    <property type="entry name" value="Lysozyme-like_dom_sf"/>
</dbReference>
<dbReference type="InterPro" id="IPR018537">
    <property type="entry name" value="Peptidoglycan-bd_3"/>
</dbReference>
<dbReference type="RefSeq" id="WP_233051964.1">
    <property type="nucleotide sequence ID" value="NZ_JAIMJA010000005.1"/>
</dbReference>
<evidence type="ECO:0000259" key="1">
    <source>
        <dbReference type="Pfam" id="PF05838"/>
    </source>
</evidence>
<dbReference type="Gene3D" id="1.20.141.10">
    <property type="entry name" value="Chitosanase, subunit A, domain 1"/>
    <property type="match status" value="1"/>
</dbReference>
<feature type="domain" description="TtsA-like Glycoside hydrolase family 108" evidence="1">
    <location>
        <begin position="23"/>
        <end position="93"/>
    </location>
</feature>
<evidence type="ECO:0000259" key="2">
    <source>
        <dbReference type="Pfam" id="PF09374"/>
    </source>
</evidence>
<proteinExistence type="predicted"/>
<reference evidence="3 4" key="1">
    <citation type="journal article" date="2022" name="Environ. Microbiol. Rep.">
        <title>Eco-phylogenetic analyses reveal divergent evolution of vitamin B12 metabolism in the marine bacterial family 'Psychromonadaceae'.</title>
        <authorList>
            <person name="Jin X."/>
            <person name="Yang Y."/>
            <person name="Cao H."/>
            <person name="Gao B."/>
            <person name="Zhao Z."/>
        </authorList>
    </citation>
    <scope>NUCLEOTIDE SEQUENCE [LARGE SCALE GENOMIC DNA]</scope>
    <source>
        <strain evidence="3 4">MKS20</strain>
    </source>
</reference>
<dbReference type="Proteomes" id="UP001201273">
    <property type="component" value="Unassembled WGS sequence"/>
</dbReference>
<name>A0ABS8W9E8_9GAMM</name>
<dbReference type="InterPro" id="IPR008565">
    <property type="entry name" value="TtsA-like_GH18_dom"/>
</dbReference>
<feature type="domain" description="Peptidoglycan binding" evidence="2">
    <location>
        <begin position="97"/>
        <end position="162"/>
    </location>
</feature>
<gene>
    <name evidence="3" type="ORF">K6Y31_06315</name>
</gene>
<sequence>MNKDLLLNYHPAFQAAMLWLGPIEGGYVNDPDDPGGETQFGISKRAYPNLDIANLTQAQAVRIYHRDYWKAAYCHELPDALAIAVFDAAVNHGVSVAKLMLQNALKVKPDGKIGPITLAAARQTDTALLVSAYLLRRGRRYARIVAKRQRSQKYLEGWFNRLDLLLPVTWQYL</sequence>
<keyword evidence="4" id="KW-1185">Reference proteome</keyword>
<dbReference type="SUPFAM" id="SSF53955">
    <property type="entry name" value="Lysozyme-like"/>
    <property type="match status" value="1"/>
</dbReference>
<accession>A0ABS8W9E8</accession>
<comment type="caution">
    <text evidence="3">The sequence shown here is derived from an EMBL/GenBank/DDBJ whole genome shotgun (WGS) entry which is preliminary data.</text>
</comment>
<dbReference type="Pfam" id="PF09374">
    <property type="entry name" value="PG_binding_3"/>
    <property type="match status" value="1"/>
</dbReference>